<dbReference type="Gene3D" id="3.20.20.190">
    <property type="entry name" value="Phosphatidylinositol (PI) phosphodiesterase"/>
    <property type="match status" value="2"/>
</dbReference>
<reference evidence="4" key="1">
    <citation type="submission" date="2023-08" db="EMBL/GenBank/DDBJ databases">
        <title>Black Yeasts Isolated from many extreme environments.</title>
        <authorList>
            <person name="Coleine C."/>
            <person name="Stajich J.E."/>
            <person name="Selbmann L."/>
        </authorList>
    </citation>
    <scope>NUCLEOTIDE SEQUENCE</scope>
    <source>
        <strain evidence="4">CCFEE 5810</strain>
    </source>
</reference>
<protein>
    <recommendedName>
        <fullName evidence="1">Phosphoinositide phospholipase C</fullName>
        <ecNumber evidence="1">3.1.4.11</ecNumber>
    </recommendedName>
</protein>
<dbReference type="GO" id="GO:0048015">
    <property type="term" value="P:phosphatidylinositol-mediated signaling"/>
    <property type="evidence" value="ECO:0007669"/>
    <property type="project" value="TreeGrafter"/>
</dbReference>
<dbReference type="Gene3D" id="2.60.40.150">
    <property type="entry name" value="C2 domain"/>
    <property type="match status" value="1"/>
</dbReference>
<accession>A0AAN7ZKT5</accession>
<dbReference type="GO" id="GO:0051209">
    <property type="term" value="P:release of sequestered calcium ion into cytosol"/>
    <property type="evidence" value="ECO:0007669"/>
    <property type="project" value="TreeGrafter"/>
</dbReference>
<dbReference type="GO" id="GO:0016042">
    <property type="term" value="P:lipid catabolic process"/>
    <property type="evidence" value="ECO:0007669"/>
    <property type="project" value="UniProtKB-KW"/>
</dbReference>
<sequence>MATASANTTFAPAVIKHAKRAFEAQRPTTDGFDIFMRQLADKSSEVVPVTLDASHSIASYFISSSHNTYLSGNQLWSKSTTDAYKEVLKRGCRCIEVDVWDGDGDSPSSSEAEGEGGEKLQGFMRKGLRKLHLKGRSKEERKPEVVESPGPESTLMPTPWRTASADKTEPRVLYGTSYLSIQNTADPFQGMVIRPPILCRFVKSARLYEIMHFGRTPLPTLAELHKRILIKVKYSPASKKAEPKMPRVSRARALSNASGGQSSDSDDAQIEPEGKKSKICEALGSMGVYTRSCHFKSLDQPEAKMPTHIFALSETKVLDVLEEQPEALFRHNSSFLMRVYPKSTRVTSSNLDPSPFWRQGIQVVALNWQDIDAAVMLNEAMFQGTQGWVLKPPGYFDIDSTSIKHQKLDLTVQILAAQGLDTSKTSTPDVYVKCQLHVASRLEKQEVSPSIPNGGKKKGGEWKRRSSIRHSHDPDFGGESLEFLGVEDVVPELSFVRYVSL</sequence>
<name>A0AAN7ZKT5_9PEZI</name>
<evidence type="ECO:0000256" key="1">
    <source>
        <dbReference type="RuleBase" id="RU361133"/>
    </source>
</evidence>
<dbReference type="Pfam" id="PF00388">
    <property type="entry name" value="PI-PLC-X"/>
    <property type="match status" value="1"/>
</dbReference>
<dbReference type="InterPro" id="IPR001711">
    <property type="entry name" value="PLipase_C_Pinositol-sp_Y"/>
</dbReference>
<dbReference type="InterPro" id="IPR001192">
    <property type="entry name" value="PI-PLC_fam"/>
</dbReference>
<dbReference type="Proteomes" id="UP001310594">
    <property type="component" value="Unassembled WGS sequence"/>
</dbReference>
<gene>
    <name evidence="4" type="ORF">LTR97_011936</name>
</gene>
<evidence type="ECO:0000259" key="3">
    <source>
        <dbReference type="PROSITE" id="PS50008"/>
    </source>
</evidence>
<dbReference type="PRINTS" id="PR00390">
    <property type="entry name" value="PHPHLIPASEC"/>
</dbReference>
<keyword evidence="1" id="KW-0378">Hydrolase</keyword>
<feature type="domain" description="PI-PLC Y-box" evidence="3">
    <location>
        <begin position="283"/>
        <end position="393"/>
    </location>
</feature>
<dbReference type="SMART" id="SM00149">
    <property type="entry name" value="PLCYc"/>
    <property type="match status" value="1"/>
</dbReference>
<dbReference type="InterPro" id="IPR017946">
    <property type="entry name" value="PLC-like_Pdiesterase_TIM-brl"/>
</dbReference>
<dbReference type="InterPro" id="IPR000909">
    <property type="entry name" value="PLipase_C_PInositol-sp_X_dom"/>
</dbReference>
<evidence type="ECO:0000313" key="5">
    <source>
        <dbReference type="Proteomes" id="UP001310594"/>
    </source>
</evidence>
<dbReference type="SMART" id="SM00148">
    <property type="entry name" value="PLCXc"/>
    <property type="match status" value="1"/>
</dbReference>
<dbReference type="GO" id="GO:0004435">
    <property type="term" value="F:phosphatidylinositol-4,5-bisphosphate phospholipase C activity"/>
    <property type="evidence" value="ECO:0007669"/>
    <property type="project" value="UniProtKB-EC"/>
</dbReference>
<organism evidence="4 5">
    <name type="scientific">Elasticomyces elasticus</name>
    <dbReference type="NCBI Taxonomy" id="574655"/>
    <lineage>
        <taxon>Eukaryota</taxon>
        <taxon>Fungi</taxon>
        <taxon>Dikarya</taxon>
        <taxon>Ascomycota</taxon>
        <taxon>Pezizomycotina</taxon>
        <taxon>Dothideomycetes</taxon>
        <taxon>Dothideomycetidae</taxon>
        <taxon>Mycosphaerellales</taxon>
        <taxon>Teratosphaeriaceae</taxon>
        <taxon>Elasticomyces</taxon>
    </lineage>
</organism>
<feature type="region of interest" description="Disordered" evidence="2">
    <location>
        <begin position="240"/>
        <end position="274"/>
    </location>
</feature>
<feature type="region of interest" description="Disordered" evidence="2">
    <location>
        <begin position="134"/>
        <end position="162"/>
    </location>
</feature>
<feature type="compositionally biased region" description="Basic and acidic residues" evidence="2">
    <location>
        <begin position="136"/>
        <end position="145"/>
    </location>
</feature>
<evidence type="ECO:0000256" key="2">
    <source>
        <dbReference type="SAM" id="MobiDB-lite"/>
    </source>
</evidence>
<dbReference type="AlphaFoldDB" id="A0AAN7ZKT5"/>
<feature type="region of interest" description="Disordered" evidence="2">
    <location>
        <begin position="445"/>
        <end position="473"/>
    </location>
</feature>
<keyword evidence="1" id="KW-0443">Lipid metabolism</keyword>
<comment type="caution">
    <text evidence="4">The sequence shown here is derived from an EMBL/GenBank/DDBJ whole genome shotgun (WGS) entry which is preliminary data.</text>
</comment>
<dbReference type="PROSITE" id="PS50007">
    <property type="entry name" value="PIPLC_X_DOMAIN"/>
    <property type="match status" value="1"/>
</dbReference>
<dbReference type="Pfam" id="PF00387">
    <property type="entry name" value="PI-PLC-Y"/>
    <property type="match status" value="1"/>
</dbReference>
<comment type="catalytic activity">
    <reaction evidence="1">
        <text>a 1,2-diacyl-sn-glycero-3-phospho-(1D-myo-inositol-4,5-bisphosphate) + H2O = 1D-myo-inositol 1,4,5-trisphosphate + a 1,2-diacyl-sn-glycerol + H(+)</text>
        <dbReference type="Rhea" id="RHEA:33179"/>
        <dbReference type="ChEBI" id="CHEBI:15377"/>
        <dbReference type="ChEBI" id="CHEBI:15378"/>
        <dbReference type="ChEBI" id="CHEBI:17815"/>
        <dbReference type="ChEBI" id="CHEBI:58456"/>
        <dbReference type="ChEBI" id="CHEBI:203600"/>
        <dbReference type="EC" id="3.1.4.11"/>
    </reaction>
</comment>
<keyword evidence="1" id="KW-0442">Lipid degradation</keyword>
<dbReference type="PANTHER" id="PTHR10336">
    <property type="entry name" value="PHOSPHOINOSITIDE-SPECIFIC PHOSPHOLIPASE C FAMILY PROTEIN"/>
    <property type="match status" value="1"/>
</dbReference>
<evidence type="ECO:0000313" key="4">
    <source>
        <dbReference type="EMBL" id="KAK5690775.1"/>
    </source>
</evidence>
<dbReference type="PANTHER" id="PTHR10336:SF82">
    <property type="entry name" value="PHOSPHOINOSITIDE PHOSPHOLIPASE C"/>
    <property type="match status" value="1"/>
</dbReference>
<dbReference type="EMBL" id="JAVRQU010000023">
    <property type="protein sequence ID" value="KAK5690775.1"/>
    <property type="molecule type" value="Genomic_DNA"/>
</dbReference>
<feature type="compositionally biased region" description="Basic and acidic residues" evidence="2">
    <location>
        <begin position="458"/>
        <end position="473"/>
    </location>
</feature>
<dbReference type="InterPro" id="IPR035892">
    <property type="entry name" value="C2_domain_sf"/>
</dbReference>
<dbReference type="EC" id="3.1.4.11" evidence="1"/>
<proteinExistence type="predicted"/>
<dbReference type="SUPFAM" id="SSF51695">
    <property type="entry name" value="PLC-like phosphodiesterases"/>
    <property type="match status" value="1"/>
</dbReference>
<dbReference type="PROSITE" id="PS50008">
    <property type="entry name" value="PIPLC_Y_DOMAIN"/>
    <property type="match status" value="1"/>
</dbReference>